<protein>
    <recommendedName>
        <fullName evidence="1">DUF985 domain-containing protein</fullName>
    </recommendedName>
</protein>
<evidence type="ECO:0000259" key="1">
    <source>
        <dbReference type="Pfam" id="PF06172"/>
    </source>
</evidence>
<dbReference type="EMBL" id="FNNC01000002">
    <property type="protein sequence ID" value="SDW42428.1"/>
    <property type="molecule type" value="Genomic_DNA"/>
</dbReference>
<dbReference type="AlphaFoldDB" id="A0A1H2TF20"/>
<dbReference type="PANTHER" id="PTHR33387:SF3">
    <property type="entry name" value="DUF985 DOMAIN-CONTAINING PROTEIN"/>
    <property type="match status" value="1"/>
</dbReference>
<dbReference type="InterPro" id="IPR014710">
    <property type="entry name" value="RmlC-like_jellyroll"/>
</dbReference>
<gene>
    <name evidence="2" type="ORF">SAMN05421781_1369</name>
</gene>
<reference evidence="2 3" key="1">
    <citation type="submission" date="2016-10" db="EMBL/GenBank/DDBJ databases">
        <authorList>
            <person name="de Groot N.N."/>
        </authorList>
    </citation>
    <scope>NUCLEOTIDE SEQUENCE [LARGE SCALE GENOMIC DNA]</scope>
    <source>
        <strain evidence="2 3">DSM 23126</strain>
    </source>
</reference>
<dbReference type="OrthoDB" id="9798288at2"/>
<dbReference type="STRING" id="1122204.SAMN05421781_1369"/>
<dbReference type="PANTHER" id="PTHR33387">
    <property type="entry name" value="RMLC-LIKE JELLY ROLL FOLD PROTEIN"/>
    <property type="match status" value="1"/>
</dbReference>
<keyword evidence="3" id="KW-1185">Reference proteome</keyword>
<dbReference type="InterPro" id="IPR039935">
    <property type="entry name" value="YML079W-like"/>
</dbReference>
<dbReference type="InterPro" id="IPR009327">
    <property type="entry name" value="Cupin_DUF985"/>
</dbReference>
<evidence type="ECO:0000313" key="3">
    <source>
        <dbReference type="Proteomes" id="UP000199488"/>
    </source>
</evidence>
<dbReference type="CDD" id="cd06121">
    <property type="entry name" value="cupin_YML079wp"/>
    <property type="match status" value="1"/>
</dbReference>
<name>A0A1H2TF20_9BACI</name>
<evidence type="ECO:0000313" key="2">
    <source>
        <dbReference type="EMBL" id="SDW42428.1"/>
    </source>
</evidence>
<dbReference type="InterPro" id="IPR011051">
    <property type="entry name" value="RmlC_Cupin_sf"/>
</dbReference>
<dbReference type="Pfam" id="PF06172">
    <property type="entry name" value="Cupin_5"/>
    <property type="match status" value="1"/>
</dbReference>
<dbReference type="SUPFAM" id="SSF51182">
    <property type="entry name" value="RmlC-like cupins"/>
    <property type="match status" value="1"/>
</dbReference>
<sequence>MFTASEWITQLQLEPHPEGGFFRQTMKSDETVTTADGRSRAQYTSIHFLVRSGEPSRLHRLESDEMWYYHTGAPLDVHMIHPESGQHEIMTLGPNPSNGEVLQGVVPKGAIFGAEVRAPEQFALVSCVVVPGFDFADFELLAHNELTAAYPEHREVIERLT</sequence>
<proteinExistence type="predicted"/>
<organism evidence="2 3">
    <name type="scientific">Marinococcus luteus</name>
    <dbReference type="NCBI Taxonomy" id="1122204"/>
    <lineage>
        <taxon>Bacteria</taxon>
        <taxon>Bacillati</taxon>
        <taxon>Bacillota</taxon>
        <taxon>Bacilli</taxon>
        <taxon>Bacillales</taxon>
        <taxon>Bacillaceae</taxon>
        <taxon>Marinococcus</taxon>
    </lineage>
</organism>
<accession>A0A1H2TF20</accession>
<dbReference type="Proteomes" id="UP000199488">
    <property type="component" value="Unassembled WGS sequence"/>
</dbReference>
<feature type="domain" description="DUF985" evidence="1">
    <location>
        <begin position="6"/>
        <end position="141"/>
    </location>
</feature>
<dbReference type="RefSeq" id="WP_091612850.1">
    <property type="nucleotide sequence ID" value="NZ_FNNC01000002.1"/>
</dbReference>
<dbReference type="Gene3D" id="2.60.120.10">
    <property type="entry name" value="Jelly Rolls"/>
    <property type="match status" value="1"/>
</dbReference>